<dbReference type="PANTHER" id="PTHR35400">
    <property type="entry name" value="SLR1083 PROTEIN"/>
    <property type="match status" value="1"/>
</dbReference>
<dbReference type="InterPro" id="IPR008538">
    <property type="entry name" value="Uma2"/>
</dbReference>
<dbReference type="Pfam" id="PF05685">
    <property type="entry name" value="Uma2"/>
    <property type="match status" value="1"/>
</dbReference>
<dbReference type="AlphaFoldDB" id="A0A318NHM7"/>
<evidence type="ECO:0000259" key="1">
    <source>
        <dbReference type="Pfam" id="PF05685"/>
    </source>
</evidence>
<keyword evidence="3" id="KW-1185">Reference proteome</keyword>
<accession>A0A318NHM7</accession>
<dbReference type="OrthoDB" id="9799703at2"/>
<dbReference type="InterPro" id="IPR012296">
    <property type="entry name" value="Nuclease_put_TT1808"/>
</dbReference>
<evidence type="ECO:0000313" key="3">
    <source>
        <dbReference type="Proteomes" id="UP000248333"/>
    </source>
</evidence>
<dbReference type="SUPFAM" id="SSF52980">
    <property type="entry name" value="Restriction endonuclease-like"/>
    <property type="match status" value="1"/>
</dbReference>
<proteinExistence type="predicted"/>
<dbReference type="Proteomes" id="UP000248333">
    <property type="component" value="Unassembled WGS sequence"/>
</dbReference>
<organism evidence="2 3">
    <name type="scientific">Micromonospora arborensis</name>
    <dbReference type="NCBI Taxonomy" id="2116518"/>
    <lineage>
        <taxon>Bacteria</taxon>
        <taxon>Bacillati</taxon>
        <taxon>Actinomycetota</taxon>
        <taxon>Actinomycetes</taxon>
        <taxon>Micromonosporales</taxon>
        <taxon>Micromonosporaceae</taxon>
        <taxon>Micromonospora</taxon>
    </lineage>
</organism>
<dbReference type="EMBL" id="PYBV01000021">
    <property type="protein sequence ID" value="PYC68796.1"/>
    <property type="molecule type" value="Genomic_DNA"/>
</dbReference>
<dbReference type="InterPro" id="IPR011335">
    <property type="entry name" value="Restrct_endonuc-II-like"/>
</dbReference>
<gene>
    <name evidence="2" type="ORF">C7C45_17595</name>
</gene>
<dbReference type="Gene3D" id="3.90.1570.10">
    <property type="entry name" value="tt1808, chain A"/>
    <property type="match status" value="1"/>
</dbReference>
<feature type="domain" description="Putative restriction endonuclease" evidence="1">
    <location>
        <begin position="18"/>
        <end position="181"/>
    </location>
</feature>
<reference evidence="2 3" key="1">
    <citation type="submission" date="2018-03" db="EMBL/GenBank/DDBJ databases">
        <title>Bioinformatic expansion and discovery of thiopeptide antibiotics.</title>
        <authorList>
            <person name="Schwalen C.J."/>
            <person name="Hudson G.A."/>
            <person name="Mitchell D.A."/>
        </authorList>
    </citation>
    <scope>NUCLEOTIDE SEQUENCE [LARGE SCALE GENOMIC DNA]</scope>
    <source>
        <strain evidence="2 3">NRRL 8041</strain>
    </source>
</reference>
<protein>
    <recommendedName>
        <fullName evidence="1">Putative restriction endonuclease domain-containing protein</fullName>
    </recommendedName>
</protein>
<sequence>MTVTNPARPDHGAAWTVDDLQSLPEDDQVYEIFDGSLLVSPHADVFHGAVANRLRRLLDRQAPTGVLVGQDIGVSAKRSSYFVPDLFVARESAVDRGGAALDPADVLLVVEVISPSNAGRDLVLKRHEYAAAGIPLYWLVEPRKQTLTVLANGAGGYREQALLPVGEVYRTEQPFPLALTLADIF</sequence>
<evidence type="ECO:0000313" key="2">
    <source>
        <dbReference type="EMBL" id="PYC68796.1"/>
    </source>
</evidence>
<comment type="caution">
    <text evidence="2">The sequence shown here is derived from an EMBL/GenBank/DDBJ whole genome shotgun (WGS) entry which is preliminary data.</text>
</comment>
<dbReference type="CDD" id="cd06260">
    <property type="entry name" value="DUF820-like"/>
    <property type="match status" value="1"/>
</dbReference>
<name>A0A318NHM7_9ACTN</name>
<dbReference type="PANTHER" id="PTHR35400:SF3">
    <property type="entry name" value="SLL1072 PROTEIN"/>
    <property type="match status" value="1"/>
</dbReference>